<evidence type="ECO:0000313" key="1">
    <source>
        <dbReference type="EMBL" id="MEI7038011.1"/>
    </source>
</evidence>
<protein>
    <submittedName>
        <fullName evidence="1">Protein YgfX</fullName>
    </submittedName>
</protein>
<proteinExistence type="predicted"/>
<dbReference type="Pfam" id="PF07254">
    <property type="entry name" value="Cpta_toxin"/>
    <property type="match status" value="1"/>
</dbReference>
<organism evidence="1 2">
    <name type="scientific">Fulvimonas yonginensis</name>
    <dbReference type="NCBI Taxonomy" id="1495200"/>
    <lineage>
        <taxon>Bacteria</taxon>
        <taxon>Pseudomonadati</taxon>
        <taxon>Pseudomonadota</taxon>
        <taxon>Gammaproteobacteria</taxon>
        <taxon>Lysobacterales</taxon>
        <taxon>Rhodanobacteraceae</taxon>
        <taxon>Fulvimonas</taxon>
    </lineage>
</organism>
<keyword evidence="2" id="KW-1185">Reference proteome</keyword>
<evidence type="ECO:0000313" key="2">
    <source>
        <dbReference type="Proteomes" id="UP001381174"/>
    </source>
</evidence>
<comment type="caution">
    <text evidence="1">The sequence shown here is derived from an EMBL/GenBank/DDBJ whole genome shotgun (WGS) entry which is preliminary data.</text>
</comment>
<accession>A0ABU8JFQ4</accession>
<dbReference type="RefSeq" id="WP_336808652.1">
    <property type="nucleotide sequence ID" value="NZ_JBBBNY010000013.1"/>
</dbReference>
<dbReference type="Proteomes" id="UP001381174">
    <property type="component" value="Unassembled WGS sequence"/>
</dbReference>
<name>A0ABU8JFQ4_9GAMM</name>
<dbReference type="EMBL" id="JBBBNY010000013">
    <property type="protein sequence ID" value="MEI7038011.1"/>
    <property type="molecule type" value="Genomic_DNA"/>
</dbReference>
<sequence>MTSAPAIGFDYRPSRLPSTLLAAVAVLALASIALSGAPWGLKTGLAIVVLASVARALRTLSRSGIAGVGLAGENWTLYRAGQAEIPATLASFRILGTCVLLRLRTAEGVAVLLLAPDNADADVRRRLRMRLAALQPARSASL</sequence>
<dbReference type="InterPro" id="IPR009883">
    <property type="entry name" value="YgfX"/>
</dbReference>
<gene>
    <name evidence="1" type="ORF">WAT24_14685</name>
</gene>
<reference evidence="1 2" key="1">
    <citation type="journal article" date="2014" name="Int. J. Syst. Evol. Microbiol.">
        <title>Fulvimonas yonginensis sp. nov., isolated from greenhouse soil, and emended description of the genus Fulvimonas.</title>
        <authorList>
            <person name="Ahn J.H."/>
            <person name="Kim S.J."/>
            <person name="Weon H.Y."/>
            <person name="Hong S.B."/>
            <person name="Seok S.J."/>
            <person name="Kwon S.W."/>
        </authorList>
    </citation>
    <scope>NUCLEOTIDE SEQUENCE [LARGE SCALE GENOMIC DNA]</scope>
    <source>
        <strain evidence="1 2">KACC 16952</strain>
    </source>
</reference>